<feature type="coiled-coil region" evidence="1">
    <location>
        <begin position="292"/>
        <end position="392"/>
    </location>
</feature>
<evidence type="ECO:0008006" key="5">
    <source>
        <dbReference type="Google" id="ProtNLM"/>
    </source>
</evidence>
<gene>
    <name evidence="3" type="ORF">Ae201684_016052</name>
</gene>
<name>A0A6G0WDR6_9STRA</name>
<keyword evidence="1" id="KW-0175">Coiled coil</keyword>
<evidence type="ECO:0000313" key="4">
    <source>
        <dbReference type="Proteomes" id="UP000481153"/>
    </source>
</evidence>
<feature type="coiled-coil region" evidence="1">
    <location>
        <begin position="446"/>
        <end position="487"/>
    </location>
</feature>
<dbReference type="Proteomes" id="UP000481153">
    <property type="component" value="Unassembled WGS sequence"/>
</dbReference>
<feature type="compositionally biased region" description="Basic and acidic residues" evidence="2">
    <location>
        <begin position="37"/>
        <end position="76"/>
    </location>
</feature>
<feature type="compositionally biased region" description="Basic and acidic residues" evidence="2">
    <location>
        <begin position="851"/>
        <end position="862"/>
    </location>
</feature>
<dbReference type="EMBL" id="VJMJ01000241">
    <property type="protein sequence ID" value="KAF0725489.1"/>
    <property type="molecule type" value="Genomic_DNA"/>
</dbReference>
<feature type="region of interest" description="Disordered" evidence="2">
    <location>
        <begin position="1"/>
        <end position="89"/>
    </location>
</feature>
<comment type="caution">
    <text evidence="3">The sequence shown here is derived from an EMBL/GenBank/DDBJ whole genome shotgun (WGS) entry which is preliminary data.</text>
</comment>
<evidence type="ECO:0000256" key="1">
    <source>
        <dbReference type="SAM" id="Coils"/>
    </source>
</evidence>
<organism evidence="3 4">
    <name type="scientific">Aphanomyces euteiches</name>
    <dbReference type="NCBI Taxonomy" id="100861"/>
    <lineage>
        <taxon>Eukaryota</taxon>
        <taxon>Sar</taxon>
        <taxon>Stramenopiles</taxon>
        <taxon>Oomycota</taxon>
        <taxon>Saprolegniomycetes</taxon>
        <taxon>Saprolegniales</taxon>
        <taxon>Verrucalvaceae</taxon>
        <taxon>Aphanomyces</taxon>
    </lineage>
</organism>
<dbReference type="AlphaFoldDB" id="A0A6G0WDR6"/>
<feature type="coiled-coil region" evidence="1">
    <location>
        <begin position="516"/>
        <end position="543"/>
    </location>
</feature>
<keyword evidence="4" id="KW-1185">Reference proteome</keyword>
<feature type="region of interest" description="Disordered" evidence="2">
    <location>
        <begin position="611"/>
        <end position="680"/>
    </location>
</feature>
<evidence type="ECO:0000313" key="3">
    <source>
        <dbReference type="EMBL" id="KAF0725489.1"/>
    </source>
</evidence>
<sequence>MPPKTKPSEPTPADVEVTPLRRSARLSGSEPTQQPVEDPKRILREHRAAQRAEASRFRPDPVDVEMDVHAERKRASESTPNVSPDYPSGFIRAPLKYLRTVSEDEISEGLMSGEETKEEISDEITFTALPESPRKDEDSSDVVHEVIDLTAESDEDEMVALRPNDNEKISELESASVDEPKNREHISDEEMREQVRAEVMVELIKQFEEAIDLARRTKHEDELRALDEIQRLTVEIVELKSFVTNISSENAHLNDLLTKKDDDIKRLEAGNRTVRGEAEMLRFASQKPCSRCSSLEEKLNQSIDDYENLRSTLNTLQSEQSDTQVREECLKKSAEIELLRRNVVDLMQQANASLKQAETNHQGDIDQLEGEIEFYRNQYKKLVEKSDEKENKLLVELFELRRLSATECSSCPTLRDEIQMLGQKVTKLGLEKSQEAQSSEMAKQRVLTLEMQARTQTVEMEKLQDEMTLLQSQLASSKTSLESYEEKVKIFGEYEAFVQRELSSRQANYDQLMRLYSSESVNHREMKAKLHELQQELFRLRGQVPSTNVPPSETLSEKSSMWPSHPSYEMPEKKISPAPVEHTPKGNPFVEMMKGHESQNYDFAHLSHISARPTMTETRKAPTSFPVPESREDKRRPSGRNPPSGGGSDGGDDGGNDPFGNDGRGFRPDSGSHFSASRRKMDSMKLAPELTRTDNLSLKCFLMEFERLREDFMLSDSDVIGLFSYRIRKSGVAEIENWWARRARSQHDTNWDVVRNAFWQEFIYETSKKQVDELRHGTARKDGESIRMFASRLMLIGESNEMSDYLMVKIFKEQINDVTAYNFLKLARPEPRTVQACINLLDAYEIDTRSTDYRGSEDEGTSRTKRVSKSSSPPKSETDMA</sequence>
<feature type="compositionally biased region" description="Polar residues" evidence="2">
    <location>
        <begin position="544"/>
        <end position="562"/>
    </location>
</feature>
<protein>
    <recommendedName>
        <fullName evidence="5">Retrotransposon gag domain-containing protein</fullName>
    </recommendedName>
</protein>
<feature type="region of interest" description="Disordered" evidence="2">
    <location>
        <begin position="544"/>
        <end position="586"/>
    </location>
</feature>
<feature type="region of interest" description="Disordered" evidence="2">
    <location>
        <begin position="851"/>
        <end position="881"/>
    </location>
</feature>
<accession>A0A6G0WDR6</accession>
<dbReference type="VEuPathDB" id="FungiDB:AeMF1_019266"/>
<reference evidence="3 4" key="1">
    <citation type="submission" date="2019-07" db="EMBL/GenBank/DDBJ databases">
        <title>Genomics analysis of Aphanomyces spp. identifies a new class of oomycete effector associated with host adaptation.</title>
        <authorList>
            <person name="Gaulin E."/>
        </authorList>
    </citation>
    <scope>NUCLEOTIDE SEQUENCE [LARGE SCALE GENOMIC DNA]</scope>
    <source>
        <strain evidence="3 4">ATCC 201684</strain>
    </source>
</reference>
<evidence type="ECO:0000256" key="2">
    <source>
        <dbReference type="SAM" id="MobiDB-lite"/>
    </source>
</evidence>
<dbReference type="VEuPathDB" id="FungiDB:AeMF1_020504"/>
<proteinExistence type="predicted"/>